<dbReference type="EMBL" id="JAEACU010000001">
    <property type="protein sequence ID" value="KAH7546820.1"/>
    <property type="molecule type" value="Genomic_DNA"/>
</dbReference>
<keyword evidence="1" id="KW-0479">Metal-binding</keyword>
<keyword evidence="3" id="KW-0862">Zinc</keyword>
<protein>
    <recommendedName>
        <fullName evidence="5">RING-type domain-containing protein</fullName>
    </recommendedName>
</protein>
<dbReference type="Proteomes" id="UP000813462">
    <property type="component" value="Unassembled WGS sequence"/>
</dbReference>
<evidence type="ECO:0000256" key="2">
    <source>
        <dbReference type="ARBA" id="ARBA00022771"/>
    </source>
</evidence>
<dbReference type="Gene3D" id="3.30.40.10">
    <property type="entry name" value="Zinc/RING finger domain, C3HC4 (zinc finger)"/>
    <property type="match status" value="1"/>
</dbReference>
<dbReference type="AlphaFoldDB" id="A0A978W4D6"/>
<sequence length="153" mass="17510">MICLMVCQSHLSTAAIVFYTCIWIPCLRLKRALLRILGIISLAYDEEFGTEPSLPVGRFVDLQSCRDRKNEELMEESCCSVCLVEFDKEDLVSKLPKCGHVFHFDCIESWVNCNQFTCPLCRSFLLNVKPSHAKCTHGLFSNTPSSYFAFSWH</sequence>
<dbReference type="Pfam" id="PF13639">
    <property type="entry name" value="zf-RING_2"/>
    <property type="match status" value="1"/>
</dbReference>
<evidence type="ECO:0000259" key="5">
    <source>
        <dbReference type="PROSITE" id="PS50089"/>
    </source>
</evidence>
<evidence type="ECO:0000256" key="4">
    <source>
        <dbReference type="PROSITE-ProRule" id="PRU00175"/>
    </source>
</evidence>
<feature type="domain" description="RING-type" evidence="5">
    <location>
        <begin position="79"/>
        <end position="122"/>
    </location>
</feature>
<dbReference type="PROSITE" id="PS50089">
    <property type="entry name" value="ZF_RING_2"/>
    <property type="match status" value="1"/>
</dbReference>
<proteinExistence type="predicted"/>
<dbReference type="InterPro" id="IPR013083">
    <property type="entry name" value="Znf_RING/FYVE/PHD"/>
</dbReference>
<comment type="caution">
    <text evidence="6">The sequence shown here is derived from an EMBL/GenBank/DDBJ whole genome shotgun (WGS) entry which is preliminary data.</text>
</comment>
<dbReference type="InterPro" id="IPR001841">
    <property type="entry name" value="Znf_RING"/>
</dbReference>
<evidence type="ECO:0000313" key="7">
    <source>
        <dbReference type="Proteomes" id="UP000813462"/>
    </source>
</evidence>
<evidence type="ECO:0000256" key="3">
    <source>
        <dbReference type="ARBA" id="ARBA00022833"/>
    </source>
</evidence>
<name>A0A978W4D6_ZIZJJ</name>
<gene>
    <name evidence="6" type="ORF">FEM48_Zijuj01G0241600</name>
</gene>
<dbReference type="SUPFAM" id="SSF57850">
    <property type="entry name" value="RING/U-box"/>
    <property type="match status" value="1"/>
</dbReference>
<dbReference type="GO" id="GO:0016567">
    <property type="term" value="P:protein ubiquitination"/>
    <property type="evidence" value="ECO:0007669"/>
    <property type="project" value="TreeGrafter"/>
</dbReference>
<dbReference type="PANTHER" id="PTHR45969">
    <property type="entry name" value="RING ZINC FINGER PROTEIN-RELATED"/>
    <property type="match status" value="1"/>
</dbReference>
<evidence type="ECO:0000256" key="1">
    <source>
        <dbReference type="ARBA" id="ARBA00022723"/>
    </source>
</evidence>
<dbReference type="PANTHER" id="PTHR45969:SF9">
    <property type="entry name" value="RING-TYPE DOMAIN-CONTAINING PROTEIN"/>
    <property type="match status" value="1"/>
</dbReference>
<keyword evidence="2 4" id="KW-0863">Zinc-finger</keyword>
<dbReference type="SMART" id="SM00184">
    <property type="entry name" value="RING"/>
    <property type="match status" value="1"/>
</dbReference>
<dbReference type="GO" id="GO:0008270">
    <property type="term" value="F:zinc ion binding"/>
    <property type="evidence" value="ECO:0007669"/>
    <property type="project" value="UniProtKB-KW"/>
</dbReference>
<accession>A0A978W4D6</accession>
<reference evidence="6" key="1">
    <citation type="journal article" date="2021" name="Front. Plant Sci.">
        <title>Chromosome-Scale Genome Assembly for Chinese Sour Jujube and Insights Into Its Genome Evolution and Domestication Signature.</title>
        <authorList>
            <person name="Shen L.-Y."/>
            <person name="Luo H."/>
            <person name="Wang X.-L."/>
            <person name="Wang X.-M."/>
            <person name="Qiu X.-J."/>
            <person name="Liu H."/>
            <person name="Zhou S.-S."/>
            <person name="Jia K.-H."/>
            <person name="Nie S."/>
            <person name="Bao Y.-T."/>
            <person name="Zhang R.-G."/>
            <person name="Yun Q.-Z."/>
            <person name="Chai Y.-H."/>
            <person name="Lu J.-Y."/>
            <person name="Li Y."/>
            <person name="Zhao S.-W."/>
            <person name="Mao J.-F."/>
            <person name="Jia S.-G."/>
            <person name="Mao Y.-M."/>
        </authorList>
    </citation>
    <scope>NUCLEOTIDE SEQUENCE</scope>
    <source>
        <strain evidence="6">AT0</strain>
        <tissue evidence="6">Leaf</tissue>
    </source>
</reference>
<evidence type="ECO:0000313" key="6">
    <source>
        <dbReference type="EMBL" id="KAH7546820.1"/>
    </source>
</evidence>
<dbReference type="GO" id="GO:0061630">
    <property type="term" value="F:ubiquitin protein ligase activity"/>
    <property type="evidence" value="ECO:0007669"/>
    <property type="project" value="TreeGrafter"/>
</dbReference>
<organism evidence="6 7">
    <name type="scientific">Ziziphus jujuba var. spinosa</name>
    <dbReference type="NCBI Taxonomy" id="714518"/>
    <lineage>
        <taxon>Eukaryota</taxon>
        <taxon>Viridiplantae</taxon>
        <taxon>Streptophyta</taxon>
        <taxon>Embryophyta</taxon>
        <taxon>Tracheophyta</taxon>
        <taxon>Spermatophyta</taxon>
        <taxon>Magnoliopsida</taxon>
        <taxon>eudicotyledons</taxon>
        <taxon>Gunneridae</taxon>
        <taxon>Pentapetalae</taxon>
        <taxon>rosids</taxon>
        <taxon>fabids</taxon>
        <taxon>Rosales</taxon>
        <taxon>Rhamnaceae</taxon>
        <taxon>Paliureae</taxon>
        <taxon>Ziziphus</taxon>
    </lineage>
</organism>